<accession>A0A4Q0YRE7</accession>
<dbReference type="AlphaFoldDB" id="A0A4Q0YRE7"/>
<gene>
    <name evidence="1" type="ORF">CS022_07015</name>
</gene>
<protein>
    <submittedName>
        <fullName evidence="1">Uncharacterized protein</fullName>
    </submittedName>
</protein>
<dbReference type="EMBL" id="PEIB01000006">
    <property type="protein sequence ID" value="RXJ73757.1"/>
    <property type="molecule type" value="Genomic_DNA"/>
</dbReference>
<dbReference type="RefSeq" id="WP_161569592.1">
    <property type="nucleotide sequence ID" value="NZ_PEIB01000006.1"/>
</dbReference>
<reference evidence="1 2" key="1">
    <citation type="submission" date="2017-10" db="EMBL/GenBank/DDBJ databases">
        <title>Nyctiphanis sp. nov., isolated from the stomach of the euphausiid Nyctiphanes simplex (Hansen, 1911) in the Gulf of California.</title>
        <authorList>
            <person name="Gomez-Gil B."/>
            <person name="Aguilar-Mendez M."/>
            <person name="Lopez-Cortes A."/>
            <person name="Gomez-Gutierrez J."/>
            <person name="Roque A."/>
            <person name="Lang E."/>
            <person name="Gonzalez-Castillo A."/>
        </authorList>
    </citation>
    <scope>NUCLEOTIDE SEQUENCE [LARGE SCALE GENOMIC DNA]</scope>
    <source>
        <strain evidence="1 2">CAIM 600</strain>
    </source>
</reference>
<name>A0A4Q0YRE7_9GAMM</name>
<dbReference type="Proteomes" id="UP000290287">
    <property type="component" value="Unassembled WGS sequence"/>
</dbReference>
<organism evidence="1 2">
    <name type="scientific">Veronia nyctiphanis</name>
    <dbReference type="NCBI Taxonomy" id="1278244"/>
    <lineage>
        <taxon>Bacteria</taxon>
        <taxon>Pseudomonadati</taxon>
        <taxon>Pseudomonadota</taxon>
        <taxon>Gammaproteobacteria</taxon>
        <taxon>Vibrionales</taxon>
        <taxon>Vibrionaceae</taxon>
        <taxon>Veronia</taxon>
    </lineage>
</organism>
<comment type="caution">
    <text evidence="1">The sequence shown here is derived from an EMBL/GenBank/DDBJ whole genome shotgun (WGS) entry which is preliminary data.</text>
</comment>
<evidence type="ECO:0000313" key="2">
    <source>
        <dbReference type="Proteomes" id="UP000290287"/>
    </source>
</evidence>
<dbReference type="OrthoDB" id="6457937at2"/>
<proteinExistence type="predicted"/>
<evidence type="ECO:0000313" key="1">
    <source>
        <dbReference type="EMBL" id="RXJ73757.1"/>
    </source>
</evidence>
<sequence length="126" mass="14144">MIDRAKIVRLVTTQFIASNDFTLLHGVTGLQALLSLEPFIDDIDKALGYFWQAYVAAVCTSTYRHAFVPLATTSDNQKEWNSWFTKALASKNDHTIKLVYSCAWLYQSIALPELLMAIQAVLGEQS</sequence>
<keyword evidence="2" id="KW-1185">Reference proteome</keyword>